<feature type="transmembrane region" description="Helical" evidence="2">
    <location>
        <begin position="145"/>
        <end position="168"/>
    </location>
</feature>
<evidence type="ECO:0000256" key="2">
    <source>
        <dbReference type="SAM" id="Phobius"/>
    </source>
</evidence>
<evidence type="ECO:0000256" key="1">
    <source>
        <dbReference type="SAM" id="MobiDB-lite"/>
    </source>
</evidence>
<evidence type="ECO:0008006" key="5">
    <source>
        <dbReference type="Google" id="ProtNLM"/>
    </source>
</evidence>
<proteinExistence type="predicted"/>
<name>A0ABR4IKQ0_9EURO</name>
<dbReference type="EMBL" id="JBFXLS010000025">
    <property type="protein sequence ID" value="KAL2827368.1"/>
    <property type="molecule type" value="Genomic_DNA"/>
</dbReference>
<feature type="transmembrane region" description="Helical" evidence="2">
    <location>
        <begin position="46"/>
        <end position="68"/>
    </location>
</feature>
<dbReference type="Proteomes" id="UP001610335">
    <property type="component" value="Unassembled WGS sequence"/>
</dbReference>
<keyword evidence="2" id="KW-0472">Membrane</keyword>
<evidence type="ECO:0000313" key="4">
    <source>
        <dbReference type="Proteomes" id="UP001610335"/>
    </source>
</evidence>
<sequence>MNQASTPPEELPRPQDVEAQANQRDIPTAPSDQAQKSHTKPTESNIASVLAVWIAVFVGVYGFIALYATTIGNEQSQIANQIALLSFCASTAHDTNSNLSTKPCRLLLAEPEVVSKLADKLYRLPSSPDDGAVSLKPSSYGRPDITTYSTVSFTILLAGLLGCLVIIYPSLIWKLLSYMDIFVMELVRIR</sequence>
<feature type="region of interest" description="Disordered" evidence="1">
    <location>
        <begin position="1"/>
        <end position="41"/>
    </location>
</feature>
<gene>
    <name evidence="3" type="ORF">BDW59DRAFT_56972</name>
</gene>
<keyword evidence="4" id="KW-1185">Reference proteome</keyword>
<protein>
    <recommendedName>
        <fullName evidence="5">Integral membrane protein</fullName>
    </recommendedName>
</protein>
<organism evidence="3 4">
    <name type="scientific">Aspergillus cavernicola</name>
    <dbReference type="NCBI Taxonomy" id="176166"/>
    <lineage>
        <taxon>Eukaryota</taxon>
        <taxon>Fungi</taxon>
        <taxon>Dikarya</taxon>
        <taxon>Ascomycota</taxon>
        <taxon>Pezizomycotina</taxon>
        <taxon>Eurotiomycetes</taxon>
        <taxon>Eurotiomycetidae</taxon>
        <taxon>Eurotiales</taxon>
        <taxon>Aspergillaceae</taxon>
        <taxon>Aspergillus</taxon>
        <taxon>Aspergillus subgen. Nidulantes</taxon>
    </lineage>
</organism>
<accession>A0ABR4IKQ0</accession>
<feature type="compositionally biased region" description="Polar residues" evidence="1">
    <location>
        <begin position="20"/>
        <end position="41"/>
    </location>
</feature>
<keyword evidence="2" id="KW-0812">Transmembrane</keyword>
<reference evidence="3 4" key="1">
    <citation type="submission" date="2024-07" db="EMBL/GenBank/DDBJ databases">
        <title>Section-level genome sequencing and comparative genomics of Aspergillus sections Usti and Cavernicolus.</title>
        <authorList>
            <consortium name="Lawrence Berkeley National Laboratory"/>
            <person name="Nybo J.L."/>
            <person name="Vesth T.C."/>
            <person name="Theobald S."/>
            <person name="Frisvad J.C."/>
            <person name="Larsen T.O."/>
            <person name="Kjaerboelling I."/>
            <person name="Rothschild-Mancinelli K."/>
            <person name="Lyhne E.K."/>
            <person name="Kogle M.E."/>
            <person name="Barry K."/>
            <person name="Clum A."/>
            <person name="Na H."/>
            <person name="Ledsgaard L."/>
            <person name="Lin J."/>
            <person name="Lipzen A."/>
            <person name="Kuo A."/>
            <person name="Riley R."/>
            <person name="Mondo S."/>
            <person name="LaButti K."/>
            <person name="Haridas S."/>
            <person name="Pangalinan J."/>
            <person name="Salamov A.A."/>
            <person name="Simmons B.A."/>
            <person name="Magnuson J.K."/>
            <person name="Chen J."/>
            <person name="Drula E."/>
            <person name="Henrissat B."/>
            <person name="Wiebenga A."/>
            <person name="Lubbers R.J."/>
            <person name="Gomes A.C."/>
            <person name="Makela M.R."/>
            <person name="Stajich J."/>
            <person name="Grigoriev I.V."/>
            <person name="Mortensen U.H."/>
            <person name="De vries R.P."/>
            <person name="Baker S.E."/>
            <person name="Andersen M.R."/>
        </authorList>
    </citation>
    <scope>NUCLEOTIDE SEQUENCE [LARGE SCALE GENOMIC DNA]</scope>
    <source>
        <strain evidence="3 4">CBS 600.67</strain>
    </source>
</reference>
<keyword evidence="2" id="KW-1133">Transmembrane helix</keyword>
<comment type="caution">
    <text evidence="3">The sequence shown here is derived from an EMBL/GenBank/DDBJ whole genome shotgun (WGS) entry which is preliminary data.</text>
</comment>
<evidence type="ECO:0000313" key="3">
    <source>
        <dbReference type="EMBL" id="KAL2827368.1"/>
    </source>
</evidence>